<dbReference type="EMBL" id="JACICA010000001">
    <property type="protein sequence ID" value="MBB3701717.1"/>
    <property type="molecule type" value="Genomic_DNA"/>
</dbReference>
<dbReference type="PANTHER" id="PTHR47371">
    <property type="entry name" value="LIPOTEICHOIC ACID SYNTHASE"/>
    <property type="match status" value="1"/>
</dbReference>
<evidence type="ECO:0000256" key="2">
    <source>
        <dbReference type="ARBA" id="ARBA00022475"/>
    </source>
</evidence>
<feature type="transmembrane region" description="Helical" evidence="9">
    <location>
        <begin position="178"/>
        <end position="195"/>
    </location>
</feature>
<dbReference type="Proteomes" id="UP000541425">
    <property type="component" value="Unassembled WGS sequence"/>
</dbReference>
<dbReference type="GO" id="GO:0016740">
    <property type="term" value="F:transferase activity"/>
    <property type="evidence" value="ECO:0007669"/>
    <property type="project" value="UniProtKB-KW"/>
</dbReference>
<dbReference type="PANTHER" id="PTHR47371:SF3">
    <property type="entry name" value="PHOSPHOGLYCEROL TRANSFERASE I"/>
    <property type="match status" value="1"/>
</dbReference>
<feature type="binding site" evidence="7">
    <location>
        <position position="439"/>
    </location>
    <ligand>
        <name>substrate</name>
    </ligand>
</feature>
<feature type="binding site" evidence="8">
    <location>
        <position position="281"/>
    </location>
    <ligand>
        <name>Mn(2+)</name>
        <dbReference type="ChEBI" id="CHEBI:29035"/>
    </ligand>
</feature>
<feature type="transmembrane region" description="Helical" evidence="9">
    <location>
        <begin position="50"/>
        <end position="73"/>
    </location>
</feature>
<feature type="active site" evidence="6">
    <location>
        <position position="321"/>
    </location>
</feature>
<dbReference type="PIRSF" id="PIRSF005091">
    <property type="entry name" value="Mmb_sulf_HI1246"/>
    <property type="match status" value="1"/>
</dbReference>
<feature type="transmembrane region" description="Helical" evidence="9">
    <location>
        <begin position="128"/>
        <end position="158"/>
    </location>
</feature>
<feature type="binding site" evidence="8">
    <location>
        <position position="488"/>
    </location>
    <ligand>
        <name>Mn(2+)</name>
        <dbReference type="ChEBI" id="CHEBI:29035"/>
    </ligand>
</feature>
<dbReference type="SUPFAM" id="SSF53649">
    <property type="entry name" value="Alkaline phosphatase-like"/>
    <property type="match status" value="1"/>
</dbReference>
<evidence type="ECO:0000259" key="10">
    <source>
        <dbReference type="Pfam" id="PF00884"/>
    </source>
</evidence>
<evidence type="ECO:0000256" key="1">
    <source>
        <dbReference type="ARBA" id="ARBA00004651"/>
    </source>
</evidence>
<feature type="transmembrane region" description="Helical" evidence="9">
    <location>
        <begin position="85"/>
        <end position="108"/>
    </location>
</feature>
<dbReference type="AlphaFoldDB" id="A0A7W5UL69"/>
<evidence type="ECO:0000313" key="11">
    <source>
        <dbReference type="EMBL" id="MBB3701717.1"/>
    </source>
</evidence>
<evidence type="ECO:0000313" key="12">
    <source>
        <dbReference type="Proteomes" id="UP000541425"/>
    </source>
</evidence>
<dbReference type="InterPro" id="IPR012160">
    <property type="entry name" value="LtaS-like"/>
</dbReference>
<comment type="caution">
    <text evidence="11">The sequence shown here is derived from an EMBL/GenBank/DDBJ whole genome shotgun (WGS) entry which is preliminary data.</text>
</comment>
<evidence type="ECO:0000256" key="4">
    <source>
        <dbReference type="ARBA" id="ARBA00022989"/>
    </source>
</evidence>
<keyword evidence="4 9" id="KW-1133">Transmembrane helix</keyword>
<feature type="domain" description="Sulfatase N-terminal" evidence="10">
    <location>
        <begin position="273"/>
        <end position="539"/>
    </location>
</feature>
<feature type="binding site" evidence="8">
    <location>
        <position position="487"/>
    </location>
    <ligand>
        <name>Mn(2+)</name>
        <dbReference type="ChEBI" id="CHEBI:29035"/>
    </ligand>
</feature>
<dbReference type="InterPro" id="IPR050448">
    <property type="entry name" value="OpgB/LTA_synthase_biosynth"/>
</dbReference>
<dbReference type="InterPro" id="IPR000917">
    <property type="entry name" value="Sulfatase_N"/>
</dbReference>
<dbReference type="Pfam" id="PF00884">
    <property type="entry name" value="Sulfatase"/>
    <property type="match status" value="1"/>
</dbReference>
<keyword evidence="7" id="KW-0479">Metal-binding</keyword>
<evidence type="ECO:0000256" key="5">
    <source>
        <dbReference type="ARBA" id="ARBA00023136"/>
    </source>
</evidence>
<reference evidence="11 12" key="1">
    <citation type="submission" date="2020-08" db="EMBL/GenBank/DDBJ databases">
        <title>Genomic Encyclopedia of Type Strains, Phase IV (KMG-IV): sequencing the most valuable type-strain genomes for metagenomic binning, comparative biology and taxonomic classification.</title>
        <authorList>
            <person name="Goeker M."/>
        </authorList>
    </citation>
    <scope>NUCLEOTIDE SEQUENCE [LARGE SCALE GENOMIC DNA]</scope>
    <source>
        <strain evidence="11 12">DSM 22548</strain>
    </source>
</reference>
<dbReference type="RefSeq" id="WP_183693667.1">
    <property type="nucleotide sequence ID" value="NZ_JACICA010000001.1"/>
</dbReference>
<gene>
    <name evidence="11" type="ORF">FHS60_000159</name>
</gene>
<dbReference type="CDD" id="cd16015">
    <property type="entry name" value="LTA_synthase"/>
    <property type="match status" value="1"/>
</dbReference>
<feature type="binding site" evidence="8">
    <location>
        <position position="321"/>
    </location>
    <ligand>
        <name>Mn(2+)</name>
        <dbReference type="ChEBI" id="CHEBI:29035"/>
    </ligand>
</feature>
<keyword evidence="3 9" id="KW-0812">Transmembrane</keyword>
<name>A0A7W5UL69_9BACT</name>
<keyword evidence="7" id="KW-0464">Manganese</keyword>
<sequence>MKTRIGRFFGVYFLWVVCFVLQKPFFLLVYGQNVQHLRATDWLSIMYHGLPLDFSMAGYLSVIPALLLLPTLWRKEQWPRRTLMAYFGCVSTIVGMAFILNLVLYGYWGFPLDSTPLFYFFSSPQEAVASVSFGFLLLGLLLMALCSVAIYAVFYFFLLRPKRWPQFERIHNRAWKSLALFLLTAALFLPIRGGITTSTMNVGKVFYSGDPVLNHAAVNPLFSLMESLVGQEDFGKQYRFMDDREATRLFRSMQEPPEADMALSDSLLTMQRPNVMIIVMESFSNHLMKETGGLPNVAVNLDSIARTGVLFTNFYANSFRTDRGLVSILSGYPAQPTMSIMKYPSKTAHLPSICGALLKVGYRPKYYYGGDADFTKMRSYLVAQGFTDIVSDQDFPVGDRLSKWGVHDHLLFRKVWEELRSENPQKEPFFRVVQTSSSHEPFDVPYHRLSDERLNAFAYTDSVIGDFLRNFRTLPAWKNTLVILVPDHLGCYPPHISNFDINRYRIPLILTGGAVREPKRIDIIGGQQDIAATLLAQLGLSHKEFAFSKNLFNPHAPHFAFFAVPDAFGLVTTDNQLIYDNQAHRVMLDTGRSKGQNLQPAKAFLQKLYDDIAKR</sequence>
<evidence type="ECO:0000256" key="3">
    <source>
        <dbReference type="ARBA" id="ARBA00022692"/>
    </source>
</evidence>
<organism evidence="11 12">
    <name type="scientific">Alloprevotella rava</name>
    <dbReference type="NCBI Taxonomy" id="671218"/>
    <lineage>
        <taxon>Bacteria</taxon>
        <taxon>Pseudomonadati</taxon>
        <taxon>Bacteroidota</taxon>
        <taxon>Bacteroidia</taxon>
        <taxon>Bacteroidales</taxon>
        <taxon>Prevotellaceae</taxon>
        <taxon>Alloprevotella</taxon>
    </lineage>
</organism>
<evidence type="ECO:0000256" key="9">
    <source>
        <dbReference type="SAM" id="Phobius"/>
    </source>
</evidence>
<dbReference type="GO" id="GO:0046872">
    <property type="term" value="F:metal ion binding"/>
    <property type="evidence" value="ECO:0007669"/>
    <property type="project" value="UniProtKB-KW"/>
</dbReference>
<keyword evidence="2" id="KW-1003">Cell membrane</keyword>
<protein>
    <submittedName>
        <fullName evidence="11">Phosphoglycerol transferase MdoB-like AlkP superfamily enzyme</fullName>
    </submittedName>
</protein>
<proteinExistence type="predicted"/>
<dbReference type="Gene3D" id="3.30.1120.80">
    <property type="match status" value="1"/>
</dbReference>
<evidence type="ECO:0000256" key="7">
    <source>
        <dbReference type="PIRSR" id="PIRSR005091-2"/>
    </source>
</evidence>
<dbReference type="GO" id="GO:0005886">
    <property type="term" value="C:plasma membrane"/>
    <property type="evidence" value="ECO:0007669"/>
    <property type="project" value="UniProtKB-SubCell"/>
</dbReference>
<feature type="transmembrane region" description="Helical" evidence="9">
    <location>
        <begin position="12"/>
        <end position="30"/>
    </location>
</feature>
<dbReference type="InterPro" id="IPR017850">
    <property type="entry name" value="Alkaline_phosphatase_core_sf"/>
</dbReference>
<evidence type="ECO:0000256" key="6">
    <source>
        <dbReference type="PIRSR" id="PIRSR005091-1"/>
    </source>
</evidence>
<keyword evidence="11" id="KW-0808">Transferase</keyword>
<comment type="subcellular location">
    <subcellularLocation>
        <location evidence="1">Cell membrane</location>
        <topology evidence="1">Multi-pass membrane protein</topology>
    </subcellularLocation>
</comment>
<evidence type="ECO:0000256" key="8">
    <source>
        <dbReference type="PIRSR" id="PIRSR005091-3"/>
    </source>
</evidence>
<keyword evidence="5 9" id="KW-0472">Membrane</keyword>
<accession>A0A7W5UL69</accession>
<dbReference type="Gene3D" id="3.40.720.10">
    <property type="entry name" value="Alkaline Phosphatase, subunit A"/>
    <property type="match status" value="1"/>
</dbReference>